<protein>
    <submittedName>
        <fullName evidence="1">Uncharacterized protein</fullName>
    </submittedName>
</protein>
<evidence type="ECO:0000313" key="1">
    <source>
        <dbReference type="EMBL" id="KKM96942.1"/>
    </source>
</evidence>
<comment type="caution">
    <text evidence="1">The sequence shown here is derived from an EMBL/GenBank/DDBJ whole genome shotgun (WGS) entry which is preliminary data.</text>
</comment>
<reference evidence="1" key="1">
    <citation type="journal article" date="2015" name="Nature">
        <title>Complex archaea that bridge the gap between prokaryotes and eukaryotes.</title>
        <authorList>
            <person name="Spang A."/>
            <person name="Saw J.H."/>
            <person name="Jorgensen S.L."/>
            <person name="Zaremba-Niedzwiedzka K."/>
            <person name="Martijn J."/>
            <person name="Lind A.E."/>
            <person name="van Eijk R."/>
            <person name="Schleper C."/>
            <person name="Guy L."/>
            <person name="Ettema T.J."/>
        </authorList>
    </citation>
    <scope>NUCLEOTIDE SEQUENCE</scope>
</reference>
<proteinExistence type="predicted"/>
<dbReference type="EMBL" id="LAZR01005813">
    <property type="protein sequence ID" value="KKM96942.1"/>
    <property type="molecule type" value="Genomic_DNA"/>
</dbReference>
<dbReference type="AlphaFoldDB" id="A0A0F9PUS7"/>
<organism evidence="1">
    <name type="scientific">marine sediment metagenome</name>
    <dbReference type="NCBI Taxonomy" id="412755"/>
    <lineage>
        <taxon>unclassified sequences</taxon>
        <taxon>metagenomes</taxon>
        <taxon>ecological metagenomes</taxon>
    </lineage>
</organism>
<name>A0A0F9PUS7_9ZZZZ</name>
<sequence length="108" mass="12578">MIEILIKEVFIDNVGNNFDIYYKGREEAIELSRELVQHHERKRDPGLLAMFAYTVKGRKHKNKILFVANFLDGDAYNRIVMYAQGIEARSKLGQMLETIEILRCSSIE</sequence>
<accession>A0A0F9PUS7</accession>
<gene>
    <name evidence="1" type="ORF">LCGC14_1173040</name>
</gene>